<sequence length="804" mass="94156">MKREIEESLLEKARIEEKNYNFEEAAELYELAAENFLTKNLLEEAAKTFNQLGLVYSYALETTKASENYINNCKNGIKAYEMAKKLFNQIKYQSNVLECEANIFYINGFLSGSLVESTKSFNNSYELFIKSSKFYEQEDNKEGIARTLSGGLRSLYYPLPYCKTSLEVKEILQKVNQPGDKAWKLSKEIKAFRYLGTSFYFETSSMFWVVYAINFKSNDRFYKYLKNIFLKFNEFFELVGSWDNPRVLGMVYLASGNAYCSYGNHYAKDEKEQGEYIDKGIELIEKALIFAKKAKNSFLIIQMIFWLNWWAFFNRRLKYVQKRIFKDIDELLNLGRVYMDTPSLVYYLTNLLPAFYYANIAQMNMFTTRRRISFAKKGVEYAKKALKNFSNAHMAIKALLMLVYSYSQLTALTTSKEEQEEYSNEMLNSANKAKEIGERFEGGLVRGFSYNSLYRAYKTLADITEDKEKKLKMLLTAAQASKDYMKHTMEFITGNLIWETRLGLLYEEISIIADKSEYLIESKMFFFKVAKESIERGYYHYAAAANEYIARIEDRLGNYSASAEHYEKTFETHKESLKLVKYKPLILRINEKINYAYAWSLIERSKTYHKRENHLQAKESYKKACEILNDLSRYKYEADYFSAWILLEEAEQFSKQEKHALAIKKYETTINTFKNAIQTLNTTFTQSKNEMERERIKKLEKLATVRINHCTARINVEKARILGKEGEHLAAAEKFALAASQFKEVCNIFTIDRKREELEAGYYLCRAWESMEYAENYGDSDRFAEAAVLFIKASKLFSSNKMKS</sequence>
<feature type="transmembrane region" description="Helical" evidence="1">
    <location>
        <begin position="344"/>
        <end position="367"/>
    </location>
</feature>
<keyword evidence="1" id="KW-0812">Transmembrane</keyword>
<protein>
    <submittedName>
        <fullName evidence="2">Uncharacterized protein</fullName>
    </submittedName>
</protein>
<keyword evidence="1" id="KW-0472">Membrane</keyword>
<dbReference type="InterPro" id="IPR019734">
    <property type="entry name" value="TPR_rpt"/>
</dbReference>
<evidence type="ECO:0000313" key="2">
    <source>
        <dbReference type="EMBL" id="KKM76568.1"/>
    </source>
</evidence>
<accession>A0A0F9K3M8</accession>
<dbReference type="AlphaFoldDB" id="A0A0F9K3M8"/>
<feature type="transmembrane region" description="Helical" evidence="1">
    <location>
        <begin position="296"/>
        <end position="313"/>
    </location>
</feature>
<feature type="non-terminal residue" evidence="2">
    <location>
        <position position="804"/>
    </location>
</feature>
<dbReference type="SMART" id="SM00028">
    <property type="entry name" value="TPR"/>
    <property type="match status" value="4"/>
</dbReference>
<evidence type="ECO:0000256" key="1">
    <source>
        <dbReference type="SAM" id="Phobius"/>
    </source>
</evidence>
<comment type="caution">
    <text evidence="2">The sequence shown here is derived from an EMBL/GenBank/DDBJ whole genome shotgun (WGS) entry which is preliminary data.</text>
</comment>
<keyword evidence="1" id="KW-1133">Transmembrane helix</keyword>
<dbReference type="InterPro" id="IPR011990">
    <property type="entry name" value="TPR-like_helical_dom_sf"/>
</dbReference>
<reference evidence="2" key="1">
    <citation type="journal article" date="2015" name="Nature">
        <title>Complex archaea that bridge the gap between prokaryotes and eukaryotes.</title>
        <authorList>
            <person name="Spang A."/>
            <person name="Saw J.H."/>
            <person name="Jorgensen S.L."/>
            <person name="Zaremba-Niedzwiedzka K."/>
            <person name="Martijn J."/>
            <person name="Lind A.E."/>
            <person name="van Eijk R."/>
            <person name="Schleper C."/>
            <person name="Guy L."/>
            <person name="Ettema T.J."/>
        </authorList>
    </citation>
    <scope>NUCLEOTIDE SEQUENCE</scope>
</reference>
<proteinExistence type="predicted"/>
<gene>
    <name evidence="2" type="ORF">LCGC14_1378790</name>
</gene>
<dbReference type="SUPFAM" id="SSF48452">
    <property type="entry name" value="TPR-like"/>
    <property type="match status" value="1"/>
</dbReference>
<organism evidence="2">
    <name type="scientific">marine sediment metagenome</name>
    <dbReference type="NCBI Taxonomy" id="412755"/>
    <lineage>
        <taxon>unclassified sequences</taxon>
        <taxon>metagenomes</taxon>
        <taxon>ecological metagenomes</taxon>
    </lineage>
</organism>
<name>A0A0F9K3M8_9ZZZZ</name>
<dbReference type="EMBL" id="LAZR01008788">
    <property type="protein sequence ID" value="KKM76568.1"/>
    <property type="molecule type" value="Genomic_DNA"/>
</dbReference>